<feature type="signal peptide" evidence="1">
    <location>
        <begin position="1"/>
        <end position="18"/>
    </location>
</feature>
<keyword evidence="1" id="KW-0732">Signal</keyword>
<name>A0A8T0FS29_ARGBR</name>
<evidence type="ECO:0000256" key="1">
    <source>
        <dbReference type="SAM" id="SignalP"/>
    </source>
</evidence>
<dbReference type="EMBL" id="JABXBU010000003">
    <property type="protein sequence ID" value="KAF8792988.1"/>
    <property type="molecule type" value="Genomic_DNA"/>
</dbReference>
<protein>
    <submittedName>
        <fullName evidence="2">Uncharacterized protein</fullName>
    </submittedName>
</protein>
<organism evidence="2 3">
    <name type="scientific">Argiope bruennichi</name>
    <name type="common">Wasp spider</name>
    <name type="synonym">Aranea bruennichi</name>
    <dbReference type="NCBI Taxonomy" id="94029"/>
    <lineage>
        <taxon>Eukaryota</taxon>
        <taxon>Metazoa</taxon>
        <taxon>Ecdysozoa</taxon>
        <taxon>Arthropoda</taxon>
        <taxon>Chelicerata</taxon>
        <taxon>Arachnida</taxon>
        <taxon>Araneae</taxon>
        <taxon>Araneomorphae</taxon>
        <taxon>Entelegynae</taxon>
        <taxon>Araneoidea</taxon>
        <taxon>Araneidae</taxon>
        <taxon>Argiope</taxon>
    </lineage>
</organism>
<reference evidence="2" key="1">
    <citation type="journal article" date="2020" name="bioRxiv">
        <title>Chromosome-level reference genome of the European wasp spider Argiope bruennichi: a resource for studies on range expansion and evolutionary adaptation.</title>
        <authorList>
            <person name="Sheffer M.M."/>
            <person name="Hoppe A."/>
            <person name="Krehenwinkel H."/>
            <person name="Uhl G."/>
            <person name="Kuss A.W."/>
            <person name="Jensen L."/>
            <person name="Jensen C."/>
            <person name="Gillespie R.G."/>
            <person name="Hoff K.J."/>
            <person name="Prost S."/>
        </authorList>
    </citation>
    <scope>NUCLEOTIDE SEQUENCE</scope>
</reference>
<gene>
    <name evidence="2" type="ORF">HNY73_004520</name>
</gene>
<evidence type="ECO:0000313" key="2">
    <source>
        <dbReference type="EMBL" id="KAF8792988.1"/>
    </source>
</evidence>
<accession>A0A8T0FS29</accession>
<reference evidence="2" key="2">
    <citation type="submission" date="2020-06" db="EMBL/GenBank/DDBJ databases">
        <authorList>
            <person name="Sheffer M."/>
        </authorList>
    </citation>
    <scope>NUCLEOTIDE SEQUENCE</scope>
</reference>
<dbReference type="Proteomes" id="UP000807504">
    <property type="component" value="Unassembled WGS sequence"/>
</dbReference>
<dbReference type="AlphaFoldDB" id="A0A8T0FS29"/>
<comment type="caution">
    <text evidence="2">The sequence shown here is derived from an EMBL/GenBank/DDBJ whole genome shotgun (WGS) entry which is preliminary data.</text>
</comment>
<feature type="chain" id="PRO_5035908294" evidence="1">
    <location>
        <begin position="19"/>
        <end position="115"/>
    </location>
</feature>
<keyword evidence="3" id="KW-1185">Reference proteome</keyword>
<proteinExistence type="predicted"/>
<sequence>MKVISLVFTFSLVALVLSAEVSSDSAKAESNEVDEYFFPEKFQALIFGTDFRNVSRRGRQLDGTKEDGQTEEEGRIIPGATSFLTRLALRVLMFKVLRAFVQYFVDILVGDLFSF</sequence>
<evidence type="ECO:0000313" key="3">
    <source>
        <dbReference type="Proteomes" id="UP000807504"/>
    </source>
</evidence>